<dbReference type="SUPFAM" id="SSF46689">
    <property type="entry name" value="Homeodomain-like"/>
    <property type="match status" value="2"/>
</dbReference>
<gene>
    <name evidence="3" type="ORF">OXX778_LOCUS15779</name>
</gene>
<keyword evidence="1" id="KW-0238">DNA-binding</keyword>
<dbReference type="Pfam" id="PF18107">
    <property type="entry name" value="HTH_ABP1_N"/>
    <property type="match status" value="1"/>
</dbReference>
<dbReference type="PANTHER" id="PTHR19303:SF73">
    <property type="entry name" value="PROTEIN PDC2"/>
    <property type="match status" value="1"/>
</dbReference>
<organism evidence="3 4">
    <name type="scientific">Brachionus calyciflorus</name>
    <dbReference type="NCBI Taxonomy" id="104777"/>
    <lineage>
        <taxon>Eukaryota</taxon>
        <taxon>Metazoa</taxon>
        <taxon>Spiralia</taxon>
        <taxon>Gnathifera</taxon>
        <taxon>Rotifera</taxon>
        <taxon>Eurotatoria</taxon>
        <taxon>Monogononta</taxon>
        <taxon>Pseudotrocha</taxon>
        <taxon>Ploima</taxon>
        <taxon>Brachionidae</taxon>
        <taxon>Brachionus</taxon>
    </lineage>
</organism>
<comment type="caution">
    <text evidence="3">The sequence shown here is derived from an EMBL/GenBank/DDBJ whole genome shotgun (WGS) entry which is preliminary data.</text>
</comment>
<dbReference type="Pfam" id="PF03221">
    <property type="entry name" value="HTH_Tnp_Tc5"/>
    <property type="match status" value="1"/>
</dbReference>
<reference evidence="3" key="1">
    <citation type="submission" date="2021-02" db="EMBL/GenBank/DDBJ databases">
        <authorList>
            <person name="Nowell W R."/>
        </authorList>
    </citation>
    <scope>NUCLEOTIDE SEQUENCE</scope>
    <source>
        <strain evidence="3">Ploen Becks lab</strain>
    </source>
</reference>
<evidence type="ECO:0000259" key="2">
    <source>
        <dbReference type="PROSITE" id="PS51253"/>
    </source>
</evidence>
<dbReference type="AlphaFoldDB" id="A0A814G2V2"/>
<dbReference type="PANTHER" id="PTHR19303">
    <property type="entry name" value="TRANSPOSON"/>
    <property type="match status" value="1"/>
</dbReference>
<dbReference type="SMART" id="SM00674">
    <property type="entry name" value="CENPB"/>
    <property type="match status" value="1"/>
</dbReference>
<proteinExistence type="predicted"/>
<evidence type="ECO:0000313" key="4">
    <source>
        <dbReference type="Proteomes" id="UP000663879"/>
    </source>
</evidence>
<dbReference type="Gene3D" id="1.10.10.60">
    <property type="entry name" value="Homeodomain-like"/>
    <property type="match status" value="2"/>
</dbReference>
<dbReference type="InterPro" id="IPR009057">
    <property type="entry name" value="Homeodomain-like_sf"/>
</dbReference>
<evidence type="ECO:0000313" key="3">
    <source>
        <dbReference type="EMBL" id="CAF0988202.1"/>
    </source>
</evidence>
<dbReference type="GO" id="GO:0003677">
    <property type="term" value="F:DNA binding"/>
    <property type="evidence" value="ECO:0007669"/>
    <property type="project" value="UniProtKB-KW"/>
</dbReference>
<protein>
    <recommendedName>
        <fullName evidence="2">HTH CENPB-type domain-containing protein</fullName>
    </recommendedName>
</protein>
<dbReference type="EMBL" id="CAJNOC010003563">
    <property type="protein sequence ID" value="CAF0988202.1"/>
    <property type="molecule type" value="Genomic_DNA"/>
</dbReference>
<dbReference type="PROSITE" id="PS51253">
    <property type="entry name" value="HTH_CENPB"/>
    <property type="match status" value="1"/>
</dbReference>
<dbReference type="OrthoDB" id="10060191at2759"/>
<dbReference type="Pfam" id="PF03184">
    <property type="entry name" value="DDE_1"/>
    <property type="match status" value="1"/>
</dbReference>
<dbReference type="InterPro" id="IPR006600">
    <property type="entry name" value="HTH_CenpB_DNA-bd_dom"/>
</dbReference>
<evidence type="ECO:0000256" key="1">
    <source>
        <dbReference type="ARBA" id="ARBA00023125"/>
    </source>
</evidence>
<accession>A0A814G2V2</accession>
<sequence>MFSLNNSDKPKRLKNELSLDQKREIILYYHEHPKLTQLNLSIFFSEKFGKRIARQTVSDILAAECKLFQNENIKGPDTKRITNARFPLIEECLTLWLSDVRAHGVNVNDDIIREKAKIFGSRLGYGLEFKYSNGWLEKFKKRHGLASFIASGESGSVDKTLINCEIVKLSNIVSKFSRADVFNFDETALFYRLQPNRTLANQAVNGIKSSKDRLSIGVCSNADGSEKCRLVVIDKFKKPRCFGNFDPNNIVNYYANQKAWMTSLIFSDWLEKFNKKMKNSNRHKLLLLDNASSHKTDKVFSNITLHFLPPNTTSVLQPLDAGIIRSLKAIYKNLLVKSLLKSIEMENKVVLPNLKEVILMINTACTKSSLSSSIAEENLILNDLVNNLDRFNLYQFKFKPKTDALTVDEFITSDDKQPTGEKLEIDDIVSIVKPVESLSENDKDTEVDTNDIEPVKITKEEVFLSLKNIKHFFTDSEFFDKNDLDQIDYITERFQDLIEIKKKQSCISDFWK</sequence>
<dbReference type="InterPro" id="IPR004875">
    <property type="entry name" value="DDE_SF_endonuclease_dom"/>
</dbReference>
<dbReference type="InterPro" id="IPR041188">
    <property type="entry name" value="HTH_ABP1_N"/>
</dbReference>
<feature type="domain" description="HTH CENPB-type" evidence="2">
    <location>
        <begin position="77"/>
        <end position="149"/>
    </location>
</feature>
<keyword evidence="4" id="KW-1185">Reference proteome</keyword>
<dbReference type="Proteomes" id="UP000663879">
    <property type="component" value="Unassembled WGS sequence"/>
</dbReference>
<dbReference type="GO" id="GO:0005634">
    <property type="term" value="C:nucleus"/>
    <property type="evidence" value="ECO:0007669"/>
    <property type="project" value="TreeGrafter"/>
</dbReference>
<dbReference type="InterPro" id="IPR050863">
    <property type="entry name" value="CenT-Element_Derived"/>
</dbReference>
<name>A0A814G2V2_9BILA</name>